<dbReference type="PROSITE" id="PS50835">
    <property type="entry name" value="IG_LIKE"/>
    <property type="match status" value="9"/>
</dbReference>
<sequence length="869" mass="91517">MAWHKDGDVVRDTDRITVVTKASSVVLSIEAVGVADIGNYTCTAANEFGVDALTMPLVVTAPTVGKFGFAPDVSLGDEVMENCVVKKGSSGPYRITLLKDGEEIRSGDRVTVPSLSKSSATLRIASLRPEDVGNYTCTVSNQYGSDSVTAALLVHGPPKLRSSGFSSELSIGEDAAATCAVKKGTTGPFLLSWNKGGHEIENTDRITVAIKATSAMLSIDSLQVGDVGNYTCVAKNAFGSDTLTLSLLVSEARPKVGEFSFPSKMAIGDEVIALCVVKKGSSAGPYRITWSKDGVELKPSQRLSMSALFQSSAALSIASLRPEDVGNYTCTATNAAGSDSASAMLIVNGPPRVFEFNFPPEVALGDEIIVGCAVKKGTSGPYRIAWQKDGKDVEKDGRLSVFGESKTSAALRITGVRPEDVGNYTCVVKNSFGSDSFTAQLVIHVPPKLQSAGFPSDISLGDDTAAMCLVTKGSSGPFSIAWHKDGEEVRNSDRIAVSIKASSAVLNIQEIRVEDVGNYSCTATNRFGTDTLTMSLLVTAPPKVGELPFPSDVALGDEVIVTCVVKKGSQGPYHITWEKDAREVTNDAGGRVSVSTPSKSSATLRIASLRAEDVGNYTCTARNRFGSDGITAPLVVHGYFVLRAGNKGGQYDEEFVHVSAPPKLQSAGFPSEVSLGDDIVATCLIKKGSSGPYRMTWQKNGDELRNTNRVSVVSHVNSIALRVEGIQVDDIGNYTCSAANEFGSDALTLPLLVTAPKVGSFAFPPDVALGDEIVETCVVKKGSVGPYRISLLKDGKLIESSDRVSVSSASKSSVTLRIGSMKPEDVGNYTCSASNQYGSDSVTATLVVNGNDPFAFRPSELSAIRGVPV</sequence>
<dbReference type="FunFam" id="2.60.40.10:FF:000107">
    <property type="entry name" value="Myosin, light chain kinase a"/>
    <property type="match status" value="1"/>
</dbReference>
<evidence type="ECO:0000313" key="3">
    <source>
        <dbReference type="EMBL" id="KAH7976678.1"/>
    </source>
</evidence>
<dbReference type="InterPro" id="IPR013783">
    <property type="entry name" value="Ig-like_fold"/>
</dbReference>
<feature type="domain" description="Ig-like" evidence="2">
    <location>
        <begin position="662"/>
        <end position="754"/>
    </location>
</feature>
<feature type="domain" description="Ig-like" evidence="2">
    <location>
        <begin position="447"/>
        <end position="539"/>
    </location>
</feature>
<reference evidence="3" key="1">
    <citation type="journal article" date="2020" name="Cell">
        <title>Large-Scale Comparative Analyses of Tick Genomes Elucidate Their Genetic Diversity and Vector Capacities.</title>
        <authorList>
            <consortium name="Tick Genome and Microbiome Consortium (TIGMIC)"/>
            <person name="Jia N."/>
            <person name="Wang J."/>
            <person name="Shi W."/>
            <person name="Du L."/>
            <person name="Sun Y."/>
            <person name="Zhan W."/>
            <person name="Jiang J.F."/>
            <person name="Wang Q."/>
            <person name="Zhang B."/>
            <person name="Ji P."/>
            <person name="Bell-Sakyi L."/>
            <person name="Cui X.M."/>
            <person name="Yuan T.T."/>
            <person name="Jiang B.G."/>
            <person name="Yang W.F."/>
            <person name="Lam T.T."/>
            <person name="Chang Q.C."/>
            <person name="Ding S.J."/>
            <person name="Wang X.J."/>
            <person name="Zhu J.G."/>
            <person name="Ruan X.D."/>
            <person name="Zhao L."/>
            <person name="Wei J.T."/>
            <person name="Ye R.Z."/>
            <person name="Que T.C."/>
            <person name="Du C.H."/>
            <person name="Zhou Y.H."/>
            <person name="Cheng J.X."/>
            <person name="Dai P.F."/>
            <person name="Guo W.B."/>
            <person name="Han X.H."/>
            <person name="Huang E.J."/>
            <person name="Li L.F."/>
            <person name="Wei W."/>
            <person name="Gao Y.C."/>
            <person name="Liu J.Z."/>
            <person name="Shao H.Z."/>
            <person name="Wang X."/>
            <person name="Wang C.C."/>
            <person name="Yang T.C."/>
            <person name="Huo Q.B."/>
            <person name="Li W."/>
            <person name="Chen H.Y."/>
            <person name="Chen S.E."/>
            <person name="Zhou L.G."/>
            <person name="Ni X.B."/>
            <person name="Tian J.H."/>
            <person name="Sheng Y."/>
            <person name="Liu T."/>
            <person name="Pan Y.S."/>
            <person name="Xia L.Y."/>
            <person name="Li J."/>
            <person name="Zhao F."/>
            <person name="Cao W.C."/>
        </authorList>
    </citation>
    <scope>NUCLEOTIDE SEQUENCE</scope>
    <source>
        <strain evidence="3">Rsan-2018</strain>
    </source>
</reference>
<dbReference type="AlphaFoldDB" id="A0A9D4T7T7"/>
<dbReference type="SUPFAM" id="SSF48726">
    <property type="entry name" value="Immunoglobulin"/>
    <property type="match status" value="9"/>
</dbReference>
<dbReference type="GO" id="GO:0030424">
    <property type="term" value="C:axon"/>
    <property type="evidence" value="ECO:0007669"/>
    <property type="project" value="TreeGrafter"/>
</dbReference>
<dbReference type="Gene3D" id="2.60.40.10">
    <property type="entry name" value="Immunoglobulins"/>
    <property type="match status" value="9"/>
</dbReference>
<protein>
    <recommendedName>
        <fullName evidence="2">Ig-like domain-containing protein</fullName>
    </recommendedName>
</protein>
<dbReference type="Pfam" id="PF07679">
    <property type="entry name" value="I-set"/>
    <property type="match status" value="8"/>
</dbReference>
<keyword evidence="1" id="KW-0393">Immunoglobulin domain</keyword>
<gene>
    <name evidence="3" type="ORF">HPB52_018023</name>
</gene>
<dbReference type="GO" id="GO:0007411">
    <property type="term" value="P:axon guidance"/>
    <property type="evidence" value="ECO:0007669"/>
    <property type="project" value="TreeGrafter"/>
</dbReference>
<dbReference type="PANTHER" id="PTHR10075:SF101">
    <property type="entry name" value="ZWEI IG DOMAIN PROTEIN ZIG-3"/>
    <property type="match status" value="1"/>
</dbReference>
<evidence type="ECO:0000313" key="4">
    <source>
        <dbReference type="Proteomes" id="UP000821837"/>
    </source>
</evidence>
<evidence type="ECO:0000256" key="1">
    <source>
        <dbReference type="ARBA" id="ARBA00023319"/>
    </source>
</evidence>
<dbReference type="GO" id="GO:0005886">
    <property type="term" value="C:plasma membrane"/>
    <property type="evidence" value="ECO:0007669"/>
    <property type="project" value="TreeGrafter"/>
</dbReference>
<proteinExistence type="predicted"/>
<feature type="domain" description="Ig-like" evidence="2">
    <location>
        <begin position="351"/>
        <end position="442"/>
    </location>
</feature>
<feature type="domain" description="Ig-like" evidence="2">
    <location>
        <begin position="756"/>
        <end position="849"/>
    </location>
</feature>
<comment type="caution">
    <text evidence="3">The sequence shown here is derived from an EMBL/GenBank/DDBJ whole genome shotgun (WGS) entry which is preliminary data.</text>
</comment>
<accession>A0A9D4T7T7</accession>
<dbReference type="GO" id="GO:0070593">
    <property type="term" value="P:dendrite self-avoidance"/>
    <property type="evidence" value="ECO:0007669"/>
    <property type="project" value="TreeGrafter"/>
</dbReference>
<dbReference type="SMART" id="SM00408">
    <property type="entry name" value="IGc2"/>
    <property type="match status" value="8"/>
</dbReference>
<feature type="domain" description="Ig-like" evidence="2">
    <location>
        <begin position="56"/>
        <end position="149"/>
    </location>
</feature>
<evidence type="ECO:0000259" key="2">
    <source>
        <dbReference type="PROSITE" id="PS50835"/>
    </source>
</evidence>
<dbReference type="InterPro" id="IPR007110">
    <property type="entry name" value="Ig-like_dom"/>
</dbReference>
<dbReference type="InterPro" id="IPR003598">
    <property type="entry name" value="Ig_sub2"/>
</dbReference>
<feature type="domain" description="Ig-like" evidence="2">
    <location>
        <begin position="1"/>
        <end position="46"/>
    </location>
</feature>
<dbReference type="Proteomes" id="UP000821837">
    <property type="component" value="Chromosome 10"/>
</dbReference>
<feature type="domain" description="Ig-like" evidence="2">
    <location>
        <begin position="158"/>
        <end position="250"/>
    </location>
</feature>
<dbReference type="VEuPathDB" id="VectorBase:RSAN_046859"/>
<dbReference type="GO" id="GO:0098632">
    <property type="term" value="F:cell-cell adhesion mediator activity"/>
    <property type="evidence" value="ECO:0007669"/>
    <property type="project" value="TreeGrafter"/>
</dbReference>
<dbReference type="Pfam" id="PF13927">
    <property type="entry name" value="Ig_3"/>
    <property type="match status" value="1"/>
</dbReference>
<dbReference type="SMART" id="SM00409">
    <property type="entry name" value="IG"/>
    <property type="match status" value="8"/>
</dbReference>
<dbReference type="CDD" id="cd00096">
    <property type="entry name" value="Ig"/>
    <property type="match status" value="1"/>
</dbReference>
<organism evidence="3 4">
    <name type="scientific">Rhipicephalus sanguineus</name>
    <name type="common">Brown dog tick</name>
    <name type="synonym">Ixodes sanguineus</name>
    <dbReference type="NCBI Taxonomy" id="34632"/>
    <lineage>
        <taxon>Eukaryota</taxon>
        <taxon>Metazoa</taxon>
        <taxon>Ecdysozoa</taxon>
        <taxon>Arthropoda</taxon>
        <taxon>Chelicerata</taxon>
        <taxon>Arachnida</taxon>
        <taxon>Acari</taxon>
        <taxon>Parasitiformes</taxon>
        <taxon>Ixodida</taxon>
        <taxon>Ixodoidea</taxon>
        <taxon>Ixodidae</taxon>
        <taxon>Rhipicephalinae</taxon>
        <taxon>Rhipicephalus</taxon>
        <taxon>Rhipicephalus</taxon>
    </lineage>
</organism>
<dbReference type="FunFam" id="2.60.40.10:FF:000333">
    <property type="entry name" value="Down syndrome cell adhesion molecule"/>
    <property type="match status" value="1"/>
</dbReference>
<dbReference type="SMART" id="SM00406">
    <property type="entry name" value="IGv"/>
    <property type="match status" value="5"/>
</dbReference>
<keyword evidence="4" id="KW-1185">Reference proteome</keyword>
<dbReference type="EMBL" id="JABSTV010001246">
    <property type="protein sequence ID" value="KAH7976678.1"/>
    <property type="molecule type" value="Genomic_DNA"/>
</dbReference>
<name>A0A9D4T7T7_RHISA</name>
<dbReference type="PANTHER" id="PTHR10075">
    <property type="entry name" value="BASIGIN RELATED"/>
    <property type="match status" value="1"/>
</dbReference>
<dbReference type="InterPro" id="IPR036179">
    <property type="entry name" value="Ig-like_dom_sf"/>
</dbReference>
<dbReference type="GO" id="GO:0007156">
    <property type="term" value="P:homophilic cell adhesion via plasma membrane adhesion molecules"/>
    <property type="evidence" value="ECO:0007669"/>
    <property type="project" value="TreeGrafter"/>
</dbReference>
<feature type="domain" description="Ig-like" evidence="2">
    <location>
        <begin position="542"/>
        <end position="637"/>
    </location>
</feature>
<feature type="domain" description="Ig-like" evidence="2">
    <location>
        <begin position="254"/>
        <end position="346"/>
    </location>
</feature>
<dbReference type="InterPro" id="IPR013098">
    <property type="entry name" value="Ig_I-set"/>
</dbReference>
<reference evidence="3" key="2">
    <citation type="submission" date="2021-09" db="EMBL/GenBank/DDBJ databases">
        <authorList>
            <person name="Jia N."/>
            <person name="Wang J."/>
            <person name="Shi W."/>
            <person name="Du L."/>
            <person name="Sun Y."/>
            <person name="Zhan W."/>
            <person name="Jiang J."/>
            <person name="Wang Q."/>
            <person name="Zhang B."/>
            <person name="Ji P."/>
            <person name="Sakyi L.B."/>
            <person name="Cui X."/>
            <person name="Yuan T."/>
            <person name="Jiang B."/>
            <person name="Yang W."/>
            <person name="Lam T.T.-Y."/>
            <person name="Chang Q."/>
            <person name="Ding S."/>
            <person name="Wang X."/>
            <person name="Zhu J."/>
            <person name="Ruan X."/>
            <person name="Zhao L."/>
            <person name="Wei J."/>
            <person name="Que T."/>
            <person name="Du C."/>
            <person name="Cheng J."/>
            <person name="Dai P."/>
            <person name="Han X."/>
            <person name="Huang E."/>
            <person name="Gao Y."/>
            <person name="Liu J."/>
            <person name="Shao H."/>
            <person name="Ye R."/>
            <person name="Li L."/>
            <person name="Wei W."/>
            <person name="Wang X."/>
            <person name="Wang C."/>
            <person name="Huo Q."/>
            <person name="Li W."/>
            <person name="Guo W."/>
            <person name="Chen H."/>
            <person name="Chen S."/>
            <person name="Zhou L."/>
            <person name="Zhou L."/>
            <person name="Ni X."/>
            <person name="Tian J."/>
            <person name="Zhou Y."/>
            <person name="Sheng Y."/>
            <person name="Liu T."/>
            <person name="Pan Y."/>
            <person name="Xia L."/>
            <person name="Li J."/>
            <person name="Zhao F."/>
            <person name="Cao W."/>
        </authorList>
    </citation>
    <scope>NUCLEOTIDE SEQUENCE</scope>
    <source>
        <strain evidence="3">Rsan-2018</strain>
        <tissue evidence="3">Larvae</tissue>
    </source>
</reference>
<dbReference type="InterPro" id="IPR013106">
    <property type="entry name" value="Ig_V-set"/>
</dbReference>
<dbReference type="InterPro" id="IPR003599">
    <property type="entry name" value="Ig_sub"/>
</dbReference>